<evidence type="ECO:0000259" key="3">
    <source>
        <dbReference type="Pfam" id="PF25954"/>
    </source>
</evidence>
<dbReference type="PANTHER" id="PTHR30097">
    <property type="entry name" value="CATION EFFLUX SYSTEM PROTEIN CUSB"/>
    <property type="match status" value="1"/>
</dbReference>
<dbReference type="Pfam" id="PF25975">
    <property type="entry name" value="CzcB_C"/>
    <property type="match status" value="1"/>
</dbReference>
<dbReference type="InterPro" id="IPR058649">
    <property type="entry name" value="CzcB_C"/>
</dbReference>
<dbReference type="Proteomes" id="UP000094669">
    <property type="component" value="Unassembled WGS sequence"/>
</dbReference>
<feature type="domain" description="CusB-like beta-barrel" evidence="3">
    <location>
        <begin position="233"/>
        <end position="307"/>
    </location>
</feature>
<dbReference type="SUPFAM" id="SSF111369">
    <property type="entry name" value="HlyD-like secretion proteins"/>
    <property type="match status" value="1"/>
</dbReference>
<evidence type="ECO:0000259" key="5">
    <source>
        <dbReference type="Pfam" id="PF25975"/>
    </source>
</evidence>
<dbReference type="RefSeq" id="WP_010413134.1">
    <property type="nucleotide sequence ID" value="NZ_MCRM02000014.1"/>
</dbReference>
<dbReference type="PANTHER" id="PTHR30097:SF15">
    <property type="entry name" value="CATION EFFLUX SYSTEM PROTEIN CUSB"/>
    <property type="match status" value="1"/>
</dbReference>
<dbReference type="EMBL" id="MCRM02000014">
    <property type="protein sequence ID" value="PNV74397.1"/>
    <property type="molecule type" value="Genomic_DNA"/>
</dbReference>
<name>A0ABX4YGK5_9LEPT</name>
<keyword evidence="2" id="KW-0813">Transport</keyword>
<dbReference type="InterPro" id="IPR058647">
    <property type="entry name" value="BSH_CzcB-like"/>
</dbReference>
<evidence type="ECO:0000256" key="2">
    <source>
        <dbReference type="ARBA" id="ARBA00022448"/>
    </source>
</evidence>
<comment type="caution">
    <text evidence="6">The sequence shown here is derived from an EMBL/GenBank/DDBJ whole genome shotgun (WGS) entry which is preliminary data.</text>
</comment>
<keyword evidence="7" id="KW-1185">Reference proteome</keyword>
<protein>
    <submittedName>
        <fullName evidence="6">Efflux RND transporter periplasmic adaptor subunit</fullName>
    </submittedName>
</protein>
<dbReference type="Gene3D" id="1.10.287.470">
    <property type="entry name" value="Helix hairpin bin"/>
    <property type="match status" value="1"/>
</dbReference>
<dbReference type="NCBIfam" id="TIGR01730">
    <property type="entry name" value="RND_mfp"/>
    <property type="match status" value="1"/>
</dbReference>
<proteinExistence type="inferred from homology"/>
<reference evidence="6" key="1">
    <citation type="submission" date="2018-01" db="EMBL/GenBank/DDBJ databases">
        <title>Genomic characterization of Leptospira inadai serogroup Lyme isolated from captured rat in Brazil and comparative analysis with human reference strain.</title>
        <authorList>
            <person name="Moreno L.Z."/>
            <person name="Loureiro A.P."/>
            <person name="Miraglia F."/>
            <person name="Kremer F.S."/>
            <person name="Eslabao M.R."/>
            <person name="Dellagostin O.A."/>
            <person name="Lilenbaum W."/>
            <person name="Moreno A.M."/>
        </authorList>
    </citation>
    <scope>NUCLEOTIDE SEQUENCE [LARGE SCALE GENOMIC DNA]</scope>
    <source>
        <strain evidence="6">M34/99</strain>
    </source>
</reference>
<feature type="domain" description="CzcB-like barrel-sandwich hybrid" evidence="4">
    <location>
        <begin position="87"/>
        <end position="228"/>
    </location>
</feature>
<dbReference type="Pfam" id="PF25973">
    <property type="entry name" value="BSH_CzcB"/>
    <property type="match status" value="1"/>
</dbReference>
<evidence type="ECO:0000256" key="1">
    <source>
        <dbReference type="ARBA" id="ARBA00009477"/>
    </source>
</evidence>
<comment type="similarity">
    <text evidence="1">Belongs to the membrane fusion protein (MFP) (TC 8.A.1) family.</text>
</comment>
<sequence length="387" mass="42283">MKRIILSFLLIALVVSGSYFLYKKFLKSKSKSRPMEISDSSEIGGGSVTLDKEQSELFHITTLRIEKRQFRRTISLIGEVAPVPDRIIEVPSRVAGRIVTVKFVEGSQVSKGQLLAVLDSPDLARLRSAYNSAKTRHSAASQNVDRVRNLVSMKLAAKQEEIDAEANLKVIAADLKASEENLRANGLEPSDETTGKYYIYAPIAGIVLNRNALPGAMIPGTQNLATIGNISELWFMAKIFEADLGKVAEGDKADVILNSYPDLLFEGVLEHIGEQVDIASRTVHARLVFKNKGRKAKIGLFGTAKVVTDTGSGILVPEGSIFKISNSDYVFVKKDTYNYVPKIVKVANSEDGMVEILDGLDEGEEVVSQGVFELKSLLLKSSFGEEG</sequence>
<accession>A0ABX4YGK5</accession>
<dbReference type="InterPro" id="IPR058792">
    <property type="entry name" value="Beta-barrel_RND_2"/>
</dbReference>
<dbReference type="Pfam" id="PF25954">
    <property type="entry name" value="Beta-barrel_RND_2"/>
    <property type="match status" value="1"/>
</dbReference>
<evidence type="ECO:0000313" key="7">
    <source>
        <dbReference type="Proteomes" id="UP000094669"/>
    </source>
</evidence>
<dbReference type="Gene3D" id="2.40.420.20">
    <property type="match status" value="1"/>
</dbReference>
<dbReference type="Gene3D" id="2.40.50.100">
    <property type="match status" value="1"/>
</dbReference>
<dbReference type="Gene3D" id="2.40.30.170">
    <property type="match status" value="1"/>
</dbReference>
<dbReference type="InterPro" id="IPR006143">
    <property type="entry name" value="RND_pump_MFP"/>
</dbReference>
<evidence type="ECO:0000259" key="4">
    <source>
        <dbReference type="Pfam" id="PF25973"/>
    </source>
</evidence>
<evidence type="ECO:0000313" key="6">
    <source>
        <dbReference type="EMBL" id="PNV74397.1"/>
    </source>
</evidence>
<organism evidence="6 7">
    <name type="scientific">Leptospira inadai serovar Lyme</name>
    <dbReference type="NCBI Taxonomy" id="293084"/>
    <lineage>
        <taxon>Bacteria</taxon>
        <taxon>Pseudomonadati</taxon>
        <taxon>Spirochaetota</taxon>
        <taxon>Spirochaetia</taxon>
        <taxon>Leptospirales</taxon>
        <taxon>Leptospiraceae</taxon>
        <taxon>Leptospira</taxon>
    </lineage>
</organism>
<dbReference type="InterPro" id="IPR051909">
    <property type="entry name" value="MFP_Cation_Efflux"/>
</dbReference>
<feature type="domain" description="CzcB-like C-terminal circularly permuted SH3-like" evidence="5">
    <location>
        <begin position="315"/>
        <end position="375"/>
    </location>
</feature>
<gene>
    <name evidence="6" type="ORF">BES34_013605</name>
</gene>